<organism evidence="2 3">
    <name type="scientific">Pristionchus fissidentatus</name>
    <dbReference type="NCBI Taxonomy" id="1538716"/>
    <lineage>
        <taxon>Eukaryota</taxon>
        <taxon>Metazoa</taxon>
        <taxon>Ecdysozoa</taxon>
        <taxon>Nematoda</taxon>
        <taxon>Chromadorea</taxon>
        <taxon>Rhabditida</taxon>
        <taxon>Rhabditina</taxon>
        <taxon>Diplogasteromorpha</taxon>
        <taxon>Diplogasteroidea</taxon>
        <taxon>Neodiplogasteridae</taxon>
        <taxon>Pristionchus</taxon>
    </lineage>
</organism>
<dbReference type="Proteomes" id="UP001432322">
    <property type="component" value="Unassembled WGS sequence"/>
</dbReference>
<protein>
    <submittedName>
        <fullName evidence="2">Uncharacterized protein</fullName>
    </submittedName>
</protein>
<evidence type="ECO:0000256" key="1">
    <source>
        <dbReference type="SAM" id="SignalP"/>
    </source>
</evidence>
<keyword evidence="1" id="KW-0732">Signal</keyword>
<feature type="signal peptide" evidence="1">
    <location>
        <begin position="1"/>
        <end position="17"/>
    </location>
</feature>
<feature type="non-terminal residue" evidence="2">
    <location>
        <position position="80"/>
    </location>
</feature>
<reference evidence="2" key="1">
    <citation type="submission" date="2023-10" db="EMBL/GenBank/DDBJ databases">
        <title>Genome assembly of Pristionchus species.</title>
        <authorList>
            <person name="Yoshida K."/>
            <person name="Sommer R.J."/>
        </authorList>
    </citation>
    <scope>NUCLEOTIDE SEQUENCE</scope>
    <source>
        <strain evidence="2">RS5133</strain>
    </source>
</reference>
<evidence type="ECO:0000313" key="3">
    <source>
        <dbReference type="Proteomes" id="UP001432322"/>
    </source>
</evidence>
<name>A0AAV5VR47_9BILA</name>
<evidence type="ECO:0000313" key="2">
    <source>
        <dbReference type="EMBL" id="GMT21980.1"/>
    </source>
</evidence>
<comment type="caution">
    <text evidence="2">The sequence shown here is derived from an EMBL/GenBank/DDBJ whole genome shotgun (WGS) entry which is preliminary data.</text>
</comment>
<proteinExistence type="predicted"/>
<sequence length="80" mass="9232">LKMRLIFVMALVSCALAIPLFSLRSRRDEVSAGGLHKNKTIVQDWMVQTFDHLNSSEVRTFRQKWWMNKAFGSAESANFL</sequence>
<feature type="non-terminal residue" evidence="2">
    <location>
        <position position="1"/>
    </location>
</feature>
<feature type="chain" id="PRO_5043450675" evidence="1">
    <location>
        <begin position="18"/>
        <end position="80"/>
    </location>
</feature>
<accession>A0AAV5VR47</accession>
<dbReference type="AlphaFoldDB" id="A0AAV5VR47"/>
<dbReference type="EMBL" id="BTSY01000004">
    <property type="protein sequence ID" value="GMT21980.1"/>
    <property type="molecule type" value="Genomic_DNA"/>
</dbReference>
<keyword evidence="3" id="KW-1185">Reference proteome</keyword>
<gene>
    <name evidence="2" type="ORF">PFISCL1PPCAC_13277</name>
</gene>